<proteinExistence type="inferred from homology"/>
<comment type="caution">
    <text evidence="6">The sequence shown here is derived from an EMBL/GenBank/DDBJ whole genome shotgun (WGS) entry which is preliminary data.</text>
</comment>
<dbReference type="Gene3D" id="3.40.50.1820">
    <property type="entry name" value="alpha/beta hydrolase"/>
    <property type="match status" value="1"/>
</dbReference>
<evidence type="ECO:0000256" key="1">
    <source>
        <dbReference type="ARBA" id="ARBA00010088"/>
    </source>
</evidence>
<dbReference type="GO" id="GO:0006508">
    <property type="term" value="P:proteolysis"/>
    <property type="evidence" value="ECO:0007669"/>
    <property type="project" value="InterPro"/>
</dbReference>
<dbReference type="RefSeq" id="WP_136334470.1">
    <property type="nucleotide sequence ID" value="NZ_QXMP01000004.1"/>
</dbReference>
<comment type="similarity">
    <text evidence="1 3">Belongs to the peptidase S33 family.</text>
</comment>
<dbReference type="SUPFAM" id="SSF53474">
    <property type="entry name" value="alpha/beta-Hydrolases"/>
    <property type="match status" value="1"/>
</dbReference>
<dbReference type="AlphaFoldDB" id="A0A4S3M2A6"/>
<dbReference type="OrthoDB" id="9796770at2"/>
<evidence type="ECO:0000256" key="3">
    <source>
        <dbReference type="PIRNR" id="PIRNR005539"/>
    </source>
</evidence>
<organism evidence="6 7">
    <name type="scientific">Robertkochia marina</name>
    <dbReference type="NCBI Taxonomy" id="1227945"/>
    <lineage>
        <taxon>Bacteria</taxon>
        <taxon>Pseudomonadati</taxon>
        <taxon>Bacteroidota</taxon>
        <taxon>Flavobacteriia</taxon>
        <taxon>Flavobacteriales</taxon>
        <taxon>Flavobacteriaceae</taxon>
        <taxon>Robertkochia</taxon>
    </lineage>
</organism>
<protein>
    <submittedName>
        <fullName evidence="6">Alpha/beta fold hydrolase</fullName>
    </submittedName>
</protein>
<sequence length="347" mass="40097">MKNVFILMVWIIAFTSCNTQQKPPQQETEAITTTDYLDYSGRDDILSGGVKMIPITTTKGDFRVWTKRIGNNPDMKVLLLHGGPGGTHDFFEIFDSYFPNAQIEYYYYDQLESGRSDHPDDPDLWTIEHFVEEVEQVRQALGLDSSNFFLYGQSWGGILAMEYAFKYQHHLKGLIISNMVSSIPEYNKYANEVLAKQLPEDVLAEIRDMEAKGDFSNPRYEELLYEHYYTEHVLRMPLEEWPEPIIRGFENLNYDIYLAMQGPSEFGIVGDASLKDWDRSRDLGQIQVPTLVIGAEYDTMDPKHMEWMAGEFPAGRYLYCPKGSHCAMYDDSETYFTGLIDFIKSIK</sequence>
<dbReference type="InterPro" id="IPR050266">
    <property type="entry name" value="AB_hydrolase_sf"/>
</dbReference>
<name>A0A4S3M2A6_9FLAO</name>
<dbReference type="GO" id="GO:0008233">
    <property type="term" value="F:peptidase activity"/>
    <property type="evidence" value="ECO:0007669"/>
    <property type="project" value="InterPro"/>
</dbReference>
<keyword evidence="7" id="KW-1185">Reference proteome</keyword>
<dbReference type="PROSITE" id="PS51257">
    <property type="entry name" value="PROKAR_LIPOPROTEIN"/>
    <property type="match status" value="1"/>
</dbReference>
<dbReference type="Pfam" id="PF00561">
    <property type="entry name" value="Abhydrolase_1"/>
    <property type="match status" value="1"/>
</dbReference>
<accession>A0A4S3M2A6</accession>
<evidence type="ECO:0000313" key="7">
    <source>
        <dbReference type="Proteomes" id="UP000305939"/>
    </source>
</evidence>
<evidence type="ECO:0000256" key="2">
    <source>
        <dbReference type="ARBA" id="ARBA00022801"/>
    </source>
</evidence>
<keyword evidence="2 3" id="KW-0378">Hydrolase</keyword>
<dbReference type="PANTHER" id="PTHR43798">
    <property type="entry name" value="MONOACYLGLYCEROL LIPASE"/>
    <property type="match status" value="1"/>
</dbReference>
<dbReference type="PRINTS" id="PR00793">
    <property type="entry name" value="PROAMNOPTASE"/>
</dbReference>
<dbReference type="NCBIfam" id="TIGR01250">
    <property type="entry name" value="pro_imino_pep_2"/>
    <property type="match status" value="1"/>
</dbReference>
<dbReference type="PIRSF" id="PIRSF005539">
    <property type="entry name" value="Pept_S33_TRI_F1"/>
    <property type="match status" value="1"/>
</dbReference>
<gene>
    <name evidence="6" type="ORF">E7Z59_01225</name>
</gene>
<evidence type="ECO:0000313" key="6">
    <source>
        <dbReference type="EMBL" id="THD68980.1"/>
    </source>
</evidence>
<evidence type="ECO:0000259" key="5">
    <source>
        <dbReference type="Pfam" id="PF00561"/>
    </source>
</evidence>
<feature type="domain" description="AB hydrolase-1" evidence="5">
    <location>
        <begin position="77"/>
        <end position="331"/>
    </location>
</feature>
<dbReference type="Proteomes" id="UP000305939">
    <property type="component" value="Unassembled WGS sequence"/>
</dbReference>
<dbReference type="InterPro" id="IPR029058">
    <property type="entry name" value="AB_hydrolase_fold"/>
</dbReference>
<dbReference type="InterPro" id="IPR000073">
    <property type="entry name" value="AB_hydrolase_1"/>
</dbReference>
<feature type="active site" description="Nucleophile" evidence="4">
    <location>
        <position position="154"/>
    </location>
</feature>
<reference evidence="6 7" key="1">
    <citation type="submission" date="2019-04" db="EMBL/GenBank/DDBJ databases">
        <title>Draft genome sequence of Robertkochia marina CC-AMO-30D.</title>
        <authorList>
            <person name="Hameed A."/>
            <person name="Lin S.-Y."/>
            <person name="Shahina M."/>
            <person name="Lai W.-A."/>
            <person name="Young C.-C."/>
        </authorList>
    </citation>
    <scope>NUCLEOTIDE SEQUENCE [LARGE SCALE GENOMIC DNA]</scope>
    <source>
        <strain evidence="6 7">CC-AMO-30D</strain>
    </source>
</reference>
<evidence type="ECO:0000256" key="4">
    <source>
        <dbReference type="PIRSR" id="PIRSR005539-1"/>
    </source>
</evidence>
<dbReference type="InterPro" id="IPR005945">
    <property type="entry name" value="Pro_imino_pep"/>
</dbReference>
<feature type="active site" description="Proton donor" evidence="4">
    <location>
        <position position="325"/>
    </location>
</feature>
<dbReference type="InterPro" id="IPR002410">
    <property type="entry name" value="Peptidase_S33"/>
</dbReference>
<feature type="active site" evidence="4">
    <location>
        <position position="298"/>
    </location>
</feature>
<dbReference type="EMBL" id="SSMC01000001">
    <property type="protein sequence ID" value="THD68980.1"/>
    <property type="molecule type" value="Genomic_DNA"/>
</dbReference>